<gene>
    <name evidence="4" type="ORF">GGR43_002913</name>
</gene>
<dbReference type="EMBL" id="JACIDT010000010">
    <property type="protein sequence ID" value="MBB3927190.1"/>
    <property type="molecule type" value="Genomic_DNA"/>
</dbReference>
<dbReference type="GO" id="GO:0016020">
    <property type="term" value="C:membrane"/>
    <property type="evidence" value="ECO:0007669"/>
    <property type="project" value="InterPro"/>
</dbReference>
<evidence type="ECO:0000313" key="5">
    <source>
        <dbReference type="Proteomes" id="UP000571950"/>
    </source>
</evidence>
<accession>A0A7W6BNP1</accession>
<keyword evidence="1 2" id="KW-0807">Transducer</keyword>
<name>A0A7W6BNP1_9SPHN</name>
<evidence type="ECO:0000256" key="2">
    <source>
        <dbReference type="PROSITE-ProRule" id="PRU00284"/>
    </source>
</evidence>
<evidence type="ECO:0000256" key="1">
    <source>
        <dbReference type="ARBA" id="ARBA00023224"/>
    </source>
</evidence>
<feature type="domain" description="Methyl-accepting transducer" evidence="3">
    <location>
        <begin position="13"/>
        <end position="249"/>
    </location>
</feature>
<dbReference type="InterPro" id="IPR004089">
    <property type="entry name" value="MCPsignal_dom"/>
</dbReference>
<protein>
    <submittedName>
        <fullName evidence="4">Methyl-accepting chemotaxis protein</fullName>
    </submittedName>
</protein>
<comment type="caution">
    <text evidence="4">The sequence shown here is derived from an EMBL/GenBank/DDBJ whole genome shotgun (WGS) entry which is preliminary data.</text>
</comment>
<dbReference type="AlphaFoldDB" id="A0A7W6BNP1"/>
<dbReference type="PANTHER" id="PTHR32089">
    <property type="entry name" value="METHYL-ACCEPTING CHEMOTAXIS PROTEIN MCPB"/>
    <property type="match status" value="1"/>
</dbReference>
<dbReference type="GO" id="GO:0007165">
    <property type="term" value="P:signal transduction"/>
    <property type="evidence" value="ECO:0007669"/>
    <property type="project" value="UniProtKB-KW"/>
</dbReference>
<reference evidence="4 5" key="1">
    <citation type="submission" date="2020-08" db="EMBL/GenBank/DDBJ databases">
        <title>Genomic Encyclopedia of Type Strains, Phase IV (KMG-IV): sequencing the most valuable type-strain genomes for metagenomic binning, comparative biology and taxonomic classification.</title>
        <authorList>
            <person name="Goeker M."/>
        </authorList>
    </citation>
    <scope>NUCLEOTIDE SEQUENCE [LARGE SCALE GENOMIC DNA]</scope>
    <source>
        <strain evidence="4 5">DSM 26189</strain>
    </source>
</reference>
<dbReference type="SMART" id="SM00283">
    <property type="entry name" value="MA"/>
    <property type="match status" value="1"/>
</dbReference>
<dbReference type="Proteomes" id="UP000571950">
    <property type="component" value="Unassembled WGS sequence"/>
</dbReference>
<evidence type="ECO:0000259" key="3">
    <source>
        <dbReference type="PROSITE" id="PS50111"/>
    </source>
</evidence>
<dbReference type="SUPFAM" id="SSF58104">
    <property type="entry name" value="Methyl-accepting chemotaxis protein (MCP) signaling domain"/>
    <property type="match status" value="1"/>
</dbReference>
<dbReference type="PROSITE" id="PS50111">
    <property type="entry name" value="CHEMOTAXIS_TRANSDUC_2"/>
    <property type="match status" value="1"/>
</dbReference>
<organism evidence="4 5">
    <name type="scientific">Sphingobium jiangsuense</name>
    <dbReference type="NCBI Taxonomy" id="870476"/>
    <lineage>
        <taxon>Bacteria</taxon>
        <taxon>Pseudomonadati</taxon>
        <taxon>Pseudomonadota</taxon>
        <taxon>Alphaproteobacteria</taxon>
        <taxon>Sphingomonadales</taxon>
        <taxon>Sphingomonadaceae</taxon>
        <taxon>Sphingobium</taxon>
    </lineage>
</organism>
<proteinExistence type="predicted"/>
<evidence type="ECO:0000313" key="4">
    <source>
        <dbReference type="EMBL" id="MBB3927190.1"/>
    </source>
</evidence>
<dbReference type="RefSeq" id="WP_188072693.1">
    <property type="nucleotide sequence ID" value="NZ_BSPS01000013.1"/>
</dbReference>
<keyword evidence="5" id="KW-1185">Reference proteome</keyword>
<sequence length="459" mass="50845">MENNILLSEIGERCGDVSLQCSDIAGYLNQLNANIQGDVSRLIDLRQVMAALSRTQAENSNAARHLQDTSLSAEDIIGQCRAAIAESLDHVTSLVQRVTGLESRLRDFLPIIETVGGISEQLREIARKTRMLGLNASIEAARGGEATRSFTVVADEIRFLAERADHSAASVGEQLGELDKRARALIGGVEENIRQGQSTGIHIDELRTAMDRIGGLVTAFRARSSDIADSTAEASHDVRQLSQGLDHFSTASMEHARQLDEVVERVNRLEGYANDMFNSAAHAGLESRNSRFIALGLEGAAEVVRAIEDGLARGLLGRAALFDTDYQPLPGTDPVQYRNRFVPFADTAIRPLLDAQTVRDQAIVGCCLIDRNGFLPTHISEKSQPQRQGQRKWNLENARNRQIFMDSQTRRALDAEGDFFLYSYRQDFGDGHYRALRSVFVPLRFDGQRWGLYELGYLI</sequence>
<dbReference type="Pfam" id="PF00015">
    <property type="entry name" value="MCPsignal"/>
    <property type="match status" value="1"/>
</dbReference>
<dbReference type="PANTHER" id="PTHR32089:SF112">
    <property type="entry name" value="LYSOZYME-LIKE PROTEIN-RELATED"/>
    <property type="match status" value="1"/>
</dbReference>
<dbReference type="Gene3D" id="1.10.287.950">
    <property type="entry name" value="Methyl-accepting chemotaxis protein"/>
    <property type="match status" value="1"/>
</dbReference>